<gene>
    <name evidence="1" type="ORF">KI387_006136</name>
</gene>
<organism evidence="1 2">
    <name type="scientific">Taxus chinensis</name>
    <name type="common">Chinese yew</name>
    <name type="synonym">Taxus wallichiana var. chinensis</name>
    <dbReference type="NCBI Taxonomy" id="29808"/>
    <lineage>
        <taxon>Eukaryota</taxon>
        <taxon>Viridiplantae</taxon>
        <taxon>Streptophyta</taxon>
        <taxon>Embryophyta</taxon>
        <taxon>Tracheophyta</taxon>
        <taxon>Spermatophyta</taxon>
        <taxon>Pinopsida</taxon>
        <taxon>Pinidae</taxon>
        <taxon>Conifers II</taxon>
        <taxon>Cupressales</taxon>
        <taxon>Taxaceae</taxon>
        <taxon>Taxus</taxon>
    </lineage>
</organism>
<name>A0AA38GPT1_TAXCH</name>
<dbReference type="EMBL" id="JAHRHJ020000002">
    <property type="protein sequence ID" value="KAH9325958.1"/>
    <property type="molecule type" value="Genomic_DNA"/>
</dbReference>
<evidence type="ECO:0000313" key="2">
    <source>
        <dbReference type="Proteomes" id="UP000824469"/>
    </source>
</evidence>
<reference evidence="1 2" key="1">
    <citation type="journal article" date="2021" name="Nat. Plants">
        <title>The Taxus genome provides insights into paclitaxel biosynthesis.</title>
        <authorList>
            <person name="Xiong X."/>
            <person name="Gou J."/>
            <person name="Liao Q."/>
            <person name="Li Y."/>
            <person name="Zhou Q."/>
            <person name="Bi G."/>
            <person name="Li C."/>
            <person name="Du R."/>
            <person name="Wang X."/>
            <person name="Sun T."/>
            <person name="Guo L."/>
            <person name="Liang H."/>
            <person name="Lu P."/>
            <person name="Wu Y."/>
            <person name="Zhang Z."/>
            <person name="Ro D.K."/>
            <person name="Shang Y."/>
            <person name="Huang S."/>
            <person name="Yan J."/>
        </authorList>
    </citation>
    <scope>NUCLEOTIDE SEQUENCE [LARGE SCALE GENOMIC DNA]</scope>
    <source>
        <strain evidence="1">Ta-2019</strain>
    </source>
</reference>
<evidence type="ECO:0000313" key="1">
    <source>
        <dbReference type="EMBL" id="KAH9325958.1"/>
    </source>
</evidence>
<comment type="caution">
    <text evidence="1">The sequence shown here is derived from an EMBL/GenBank/DDBJ whole genome shotgun (WGS) entry which is preliminary data.</text>
</comment>
<sequence length="132" mass="14992">MQWYSYNHAWGNVNDDVPYMCQQNMKGVKAGRSSLVEGANAKEGELLVGSPSCYPIPFAAVRIRTINQKSVFSYKVEGFSAYHQEGIVSCCFKRVSGHHNADFEQQIAMVQLQPCLGQREWAFEIPSYEEEF</sequence>
<keyword evidence="2" id="KW-1185">Reference proteome</keyword>
<protein>
    <submittedName>
        <fullName evidence="1">Uncharacterized protein</fullName>
    </submittedName>
</protein>
<proteinExistence type="predicted"/>
<dbReference type="Proteomes" id="UP000824469">
    <property type="component" value="Unassembled WGS sequence"/>
</dbReference>
<dbReference type="AlphaFoldDB" id="A0AA38GPT1"/>
<accession>A0AA38GPT1</accession>